<dbReference type="OrthoDB" id="3256248at2759"/>
<proteinExistence type="predicted"/>
<dbReference type="GO" id="GO:0051536">
    <property type="term" value="F:iron-sulfur cluster binding"/>
    <property type="evidence" value="ECO:0007669"/>
    <property type="project" value="UniProtKB-KW"/>
</dbReference>
<gene>
    <name evidence="4" type="ORF">M422DRAFT_271600</name>
</gene>
<dbReference type="HOGENOM" id="CLU_2575385_0_0_1"/>
<dbReference type="Gene3D" id="3.30.413.10">
    <property type="entry name" value="Sulfite Reductase Hemoprotein, domain 1"/>
    <property type="match status" value="1"/>
</dbReference>
<evidence type="ECO:0000313" key="5">
    <source>
        <dbReference type="Proteomes" id="UP000054279"/>
    </source>
</evidence>
<evidence type="ECO:0000256" key="2">
    <source>
        <dbReference type="ARBA" id="ARBA00023004"/>
    </source>
</evidence>
<dbReference type="GO" id="GO:0046872">
    <property type="term" value="F:metal ion binding"/>
    <property type="evidence" value="ECO:0007669"/>
    <property type="project" value="UniProtKB-KW"/>
</dbReference>
<keyword evidence="2" id="KW-0408">Iron</keyword>
<evidence type="ECO:0000313" key="4">
    <source>
        <dbReference type="EMBL" id="KIJ27230.1"/>
    </source>
</evidence>
<keyword evidence="5" id="KW-1185">Reference proteome</keyword>
<protein>
    <submittedName>
        <fullName evidence="4">Uncharacterized protein</fullName>
    </submittedName>
</protein>
<accession>A0A0C9UPF9</accession>
<dbReference type="AlphaFoldDB" id="A0A0C9UPF9"/>
<dbReference type="SUPFAM" id="SSF56014">
    <property type="entry name" value="Nitrite and sulphite reductase 4Fe-4S domain-like"/>
    <property type="match status" value="1"/>
</dbReference>
<name>A0A0C9UPF9_SPHS4</name>
<evidence type="ECO:0000256" key="3">
    <source>
        <dbReference type="ARBA" id="ARBA00023014"/>
    </source>
</evidence>
<reference evidence="4 5" key="1">
    <citation type="submission" date="2014-06" db="EMBL/GenBank/DDBJ databases">
        <title>Evolutionary Origins and Diversification of the Mycorrhizal Mutualists.</title>
        <authorList>
            <consortium name="DOE Joint Genome Institute"/>
            <consortium name="Mycorrhizal Genomics Consortium"/>
            <person name="Kohler A."/>
            <person name="Kuo A."/>
            <person name="Nagy L.G."/>
            <person name="Floudas D."/>
            <person name="Copeland A."/>
            <person name="Barry K.W."/>
            <person name="Cichocki N."/>
            <person name="Veneault-Fourrey C."/>
            <person name="LaButti K."/>
            <person name="Lindquist E.A."/>
            <person name="Lipzen A."/>
            <person name="Lundell T."/>
            <person name="Morin E."/>
            <person name="Murat C."/>
            <person name="Riley R."/>
            <person name="Ohm R."/>
            <person name="Sun H."/>
            <person name="Tunlid A."/>
            <person name="Henrissat B."/>
            <person name="Grigoriev I.V."/>
            <person name="Hibbett D.S."/>
            <person name="Martin F."/>
        </authorList>
    </citation>
    <scope>NUCLEOTIDE SEQUENCE [LARGE SCALE GENOMIC DNA]</scope>
    <source>
        <strain evidence="4 5">SS14</strain>
    </source>
</reference>
<keyword evidence="3" id="KW-0411">Iron-sulfur</keyword>
<organism evidence="4 5">
    <name type="scientific">Sphaerobolus stellatus (strain SS14)</name>
    <dbReference type="NCBI Taxonomy" id="990650"/>
    <lineage>
        <taxon>Eukaryota</taxon>
        <taxon>Fungi</taxon>
        <taxon>Dikarya</taxon>
        <taxon>Basidiomycota</taxon>
        <taxon>Agaricomycotina</taxon>
        <taxon>Agaricomycetes</taxon>
        <taxon>Phallomycetidae</taxon>
        <taxon>Geastrales</taxon>
        <taxon>Sphaerobolaceae</taxon>
        <taxon>Sphaerobolus</taxon>
    </lineage>
</organism>
<evidence type="ECO:0000256" key="1">
    <source>
        <dbReference type="ARBA" id="ARBA00022723"/>
    </source>
</evidence>
<dbReference type="Proteomes" id="UP000054279">
    <property type="component" value="Unassembled WGS sequence"/>
</dbReference>
<keyword evidence="1" id="KW-0479">Metal-binding</keyword>
<dbReference type="EMBL" id="KN837342">
    <property type="protein sequence ID" value="KIJ27230.1"/>
    <property type="molecule type" value="Genomic_DNA"/>
</dbReference>
<sequence>MKHLKPGIQAINRALLGTIAACGDVNSHKNTCLKYTIDYIGLEVFKAEVKKRAGFAFAPARPYVGTFRVTCTQRVIIFAQV</sequence>
<dbReference type="InterPro" id="IPR045854">
    <property type="entry name" value="NO2/SO3_Rdtase_4Fe4S_sf"/>
</dbReference>